<sequence>METNYEIQKGELIAIRQINRHVFHLKIKSSDFAKMNYVSGFTIDIFLGDSVSFPDLESRKYSIWNYEPVHQVIDLAICTFSKGKGANWVKTLENGDLIYFKPPRGKLLIDENADYYYMIGDITSLSHLYEINRNISVDKKVFSFIYAHTQRDIFPDIDGSFPFDYYVIDPLIAEDVLEKIAILEPDFRGTGIAYLLGEPKTVIALYNHFKNKKKWHINQIKSKPFWKETQSGSVLTGVKKAM</sequence>
<dbReference type="Proteomes" id="UP000184028">
    <property type="component" value="Unassembled WGS sequence"/>
</dbReference>
<dbReference type="GO" id="GO:0016491">
    <property type="term" value="F:oxidoreductase activity"/>
    <property type="evidence" value="ECO:0007669"/>
    <property type="project" value="InterPro"/>
</dbReference>
<reference evidence="3" key="1">
    <citation type="submission" date="2016-11" db="EMBL/GenBank/DDBJ databases">
        <authorList>
            <person name="Varghese N."/>
            <person name="Submissions S."/>
        </authorList>
    </citation>
    <scope>NUCLEOTIDE SEQUENCE [LARGE SCALE GENOMIC DNA]</scope>
    <source>
        <strain evidence="3">DSM 24724</strain>
    </source>
</reference>
<dbReference type="EMBL" id="FRBT01000001">
    <property type="protein sequence ID" value="SHL41282.1"/>
    <property type="molecule type" value="Genomic_DNA"/>
</dbReference>
<dbReference type="Gene3D" id="2.40.30.10">
    <property type="entry name" value="Translation factors"/>
    <property type="match status" value="1"/>
</dbReference>
<dbReference type="OrthoDB" id="3745257at2"/>
<gene>
    <name evidence="2" type="ORF">SAMN05444484_1011408</name>
</gene>
<organism evidence="2 3">
    <name type="scientific">Flavobacterium chilense</name>
    <dbReference type="NCBI Taxonomy" id="946677"/>
    <lineage>
        <taxon>Bacteria</taxon>
        <taxon>Pseudomonadati</taxon>
        <taxon>Bacteroidota</taxon>
        <taxon>Flavobacteriia</taxon>
        <taxon>Flavobacteriales</taxon>
        <taxon>Flavobacteriaceae</taxon>
        <taxon>Flavobacterium</taxon>
    </lineage>
</organism>
<dbReference type="InterPro" id="IPR017938">
    <property type="entry name" value="Riboflavin_synthase-like_b-brl"/>
</dbReference>
<evidence type="ECO:0000313" key="2">
    <source>
        <dbReference type="EMBL" id="SHL41282.1"/>
    </source>
</evidence>
<evidence type="ECO:0000259" key="1">
    <source>
        <dbReference type="PROSITE" id="PS51384"/>
    </source>
</evidence>
<protein>
    <recommendedName>
        <fullName evidence="1">FAD-binding FR-type domain-containing protein</fullName>
    </recommendedName>
</protein>
<dbReference type="PROSITE" id="PS51384">
    <property type="entry name" value="FAD_FR"/>
    <property type="match status" value="1"/>
</dbReference>
<dbReference type="InterPro" id="IPR017927">
    <property type="entry name" value="FAD-bd_FR_type"/>
</dbReference>
<feature type="domain" description="FAD-binding FR-type" evidence="1">
    <location>
        <begin position="5"/>
        <end position="110"/>
    </location>
</feature>
<name>A0A1M7AEY1_9FLAO</name>
<dbReference type="STRING" id="946677.SAMN05444484_1011408"/>
<evidence type="ECO:0000313" key="3">
    <source>
        <dbReference type="Proteomes" id="UP000184028"/>
    </source>
</evidence>
<dbReference type="SUPFAM" id="SSF63380">
    <property type="entry name" value="Riboflavin synthase domain-like"/>
    <property type="match status" value="1"/>
</dbReference>
<dbReference type="RefSeq" id="WP_068840838.1">
    <property type="nucleotide sequence ID" value="NZ_FRBT01000001.1"/>
</dbReference>
<proteinExistence type="predicted"/>
<accession>A0A1M7AEY1</accession>
<dbReference type="AlphaFoldDB" id="A0A1M7AEY1"/>
<keyword evidence="3" id="KW-1185">Reference proteome</keyword>